<name>A0AAV5T0H8_9BILA</name>
<keyword evidence="2" id="KW-1185">Reference proteome</keyword>
<dbReference type="EMBL" id="BTSX01000002">
    <property type="protein sequence ID" value="GMS85845.1"/>
    <property type="molecule type" value="Genomic_DNA"/>
</dbReference>
<feature type="non-terminal residue" evidence="1">
    <location>
        <position position="103"/>
    </location>
</feature>
<accession>A0AAV5T0H8</accession>
<evidence type="ECO:0000313" key="2">
    <source>
        <dbReference type="Proteomes" id="UP001432027"/>
    </source>
</evidence>
<proteinExistence type="predicted"/>
<comment type="caution">
    <text evidence="1">The sequence shown here is derived from an EMBL/GenBank/DDBJ whole genome shotgun (WGS) entry which is preliminary data.</text>
</comment>
<dbReference type="Proteomes" id="UP001432027">
    <property type="component" value="Unassembled WGS sequence"/>
</dbReference>
<organism evidence="1 2">
    <name type="scientific">Pristionchus entomophagus</name>
    <dbReference type="NCBI Taxonomy" id="358040"/>
    <lineage>
        <taxon>Eukaryota</taxon>
        <taxon>Metazoa</taxon>
        <taxon>Ecdysozoa</taxon>
        <taxon>Nematoda</taxon>
        <taxon>Chromadorea</taxon>
        <taxon>Rhabditida</taxon>
        <taxon>Rhabditina</taxon>
        <taxon>Diplogasteromorpha</taxon>
        <taxon>Diplogasteroidea</taxon>
        <taxon>Neodiplogasteridae</taxon>
        <taxon>Pristionchus</taxon>
    </lineage>
</organism>
<sequence length="103" mass="11454">VPLISNVKLVSLSERSLMEWLTRTPSSLSSTSYSHYKSESKLCLMSPISSFLDRVSCQPPFILVRSRLIRASMIQSVFTRICCSPAALNGTRASKVLLCMIII</sequence>
<evidence type="ECO:0000313" key="1">
    <source>
        <dbReference type="EMBL" id="GMS85845.1"/>
    </source>
</evidence>
<dbReference type="AlphaFoldDB" id="A0AAV5T0H8"/>
<feature type="non-terminal residue" evidence="1">
    <location>
        <position position="1"/>
    </location>
</feature>
<protein>
    <submittedName>
        <fullName evidence="1">Uncharacterized protein</fullName>
    </submittedName>
</protein>
<reference evidence="1" key="1">
    <citation type="submission" date="2023-10" db="EMBL/GenBank/DDBJ databases">
        <title>Genome assembly of Pristionchus species.</title>
        <authorList>
            <person name="Yoshida K."/>
            <person name="Sommer R.J."/>
        </authorList>
    </citation>
    <scope>NUCLEOTIDE SEQUENCE</scope>
    <source>
        <strain evidence="1">RS0144</strain>
    </source>
</reference>
<gene>
    <name evidence="1" type="ORF">PENTCL1PPCAC_8020</name>
</gene>